<proteinExistence type="predicted"/>
<dbReference type="AlphaFoldDB" id="A0A852TCU3"/>
<reference evidence="2" key="2">
    <citation type="submission" date="2020-08" db="EMBL/GenBank/DDBJ databases">
        <title>The Agave Microbiome: Exploring the role of microbial communities in plant adaptations to desert environments.</title>
        <authorList>
            <person name="Partida-Martinez L.P."/>
        </authorList>
    </citation>
    <scope>NUCLEOTIDE SEQUENCE [LARGE SCALE GENOMIC DNA]</scope>
    <source>
        <strain evidence="2">AT2.8</strain>
    </source>
</reference>
<evidence type="ECO:0000313" key="2">
    <source>
        <dbReference type="Proteomes" id="UP000548423"/>
    </source>
</evidence>
<organism evidence="1 2">
    <name type="scientific">Neobacillus niacini</name>
    <dbReference type="NCBI Taxonomy" id="86668"/>
    <lineage>
        <taxon>Bacteria</taxon>
        <taxon>Bacillati</taxon>
        <taxon>Bacillota</taxon>
        <taxon>Bacilli</taxon>
        <taxon>Bacillales</taxon>
        <taxon>Bacillaceae</taxon>
        <taxon>Neobacillus</taxon>
    </lineage>
</organism>
<dbReference type="EMBL" id="JACCBX010000007">
    <property type="protein sequence ID" value="NYE06650.1"/>
    <property type="molecule type" value="Genomic_DNA"/>
</dbReference>
<comment type="caution">
    <text evidence="1">The sequence shown here is derived from an EMBL/GenBank/DDBJ whole genome shotgun (WGS) entry which is preliminary data.</text>
</comment>
<protein>
    <submittedName>
        <fullName evidence="1">Uncharacterized protein</fullName>
    </submittedName>
</protein>
<evidence type="ECO:0000313" key="1">
    <source>
        <dbReference type="EMBL" id="NYE06650.1"/>
    </source>
</evidence>
<accession>A0A852TCU3</accession>
<sequence>MSIQHVKELLKAKIPKAEDLVMKELQATGKHLEVMYYKTLSDEA</sequence>
<gene>
    <name evidence="1" type="ORF">F4694_003430</name>
</gene>
<name>A0A852TCU3_9BACI</name>
<dbReference type="Proteomes" id="UP000548423">
    <property type="component" value="Unassembled WGS sequence"/>
</dbReference>
<reference evidence="2" key="1">
    <citation type="submission" date="2020-07" db="EMBL/GenBank/DDBJ databases">
        <authorList>
            <person name="Partida-Martinez L."/>
            <person name="Huntemann M."/>
            <person name="Clum A."/>
            <person name="Wang J."/>
            <person name="Palaniappan K."/>
            <person name="Ritter S."/>
            <person name="Chen I.-M."/>
            <person name="Stamatis D."/>
            <person name="Reddy T."/>
            <person name="O'Malley R."/>
            <person name="Daum C."/>
            <person name="Shapiro N."/>
            <person name="Ivanova N."/>
            <person name="Kyrpides N."/>
            <person name="Woyke T."/>
        </authorList>
    </citation>
    <scope>NUCLEOTIDE SEQUENCE [LARGE SCALE GENOMIC DNA]</scope>
    <source>
        <strain evidence="2">AT2.8</strain>
    </source>
</reference>